<dbReference type="EMBL" id="JASMQC010000039">
    <property type="protein sequence ID" value="KAK1930424.1"/>
    <property type="molecule type" value="Genomic_DNA"/>
</dbReference>
<comment type="caution">
    <text evidence="2">The sequence shown here is derived from an EMBL/GenBank/DDBJ whole genome shotgun (WGS) entry which is preliminary data.</text>
</comment>
<evidence type="ECO:0000313" key="3">
    <source>
        <dbReference type="Proteomes" id="UP001259832"/>
    </source>
</evidence>
<proteinExistence type="predicted"/>
<evidence type="ECO:0000256" key="1">
    <source>
        <dbReference type="SAM" id="MobiDB-lite"/>
    </source>
</evidence>
<dbReference type="Proteomes" id="UP001259832">
    <property type="component" value="Unassembled WGS sequence"/>
</dbReference>
<gene>
    <name evidence="2" type="ORF">P3T76_014095</name>
</gene>
<name>A0AAD9G1U5_9STRA</name>
<sequence length="128" mass="13982">MPPAPHPEDYLPCLRHSHVVSHGLEEVARCAVHRARSSKVPRGTDWADAAVGETCYGANRAENLTPTSGVAECSREQESHGHRPLRTPHSPPRSLRPRKASDPGRASVTLSGVRWQVSCRHGLQPGYP</sequence>
<accession>A0AAD9G1U5</accession>
<evidence type="ECO:0000313" key="2">
    <source>
        <dbReference type="EMBL" id="KAK1930424.1"/>
    </source>
</evidence>
<feature type="region of interest" description="Disordered" evidence="1">
    <location>
        <begin position="67"/>
        <end position="109"/>
    </location>
</feature>
<protein>
    <submittedName>
        <fullName evidence="2">Uncharacterized protein</fullName>
    </submittedName>
</protein>
<reference evidence="2" key="1">
    <citation type="submission" date="2023-08" db="EMBL/GenBank/DDBJ databases">
        <title>Reference Genome Resource for the Citrus Pathogen Phytophthora citrophthora.</title>
        <authorList>
            <person name="Moller H."/>
            <person name="Coetzee B."/>
            <person name="Rose L.J."/>
            <person name="Van Niekerk J.M."/>
        </authorList>
    </citation>
    <scope>NUCLEOTIDE SEQUENCE</scope>
    <source>
        <strain evidence="2">STE-U-9442</strain>
    </source>
</reference>
<dbReference type="AlphaFoldDB" id="A0AAD9G1U5"/>
<keyword evidence="3" id="KW-1185">Reference proteome</keyword>
<organism evidence="2 3">
    <name type="scientific">Phytophthora citrophthora</name>
    <dbReference type="NCBI Taxonomy" id="4793"/>
    <lineage>
        <taxon>Eukaryota</taxon>
        <taxon>Sar</taxon>
        <taxon>Stramenopiles</taxon>
        <taxon>Oomycota</taxon>
        <taxon>Peronosporomycetes</taxon>
        <taxon>Peronosporales</taxon>
        <taxon>Peronosporaceae</taxon>
        <taxon>Phytophthora</taxon>
    </lineage>
</organism>